<dbReference type="SUPFAM" id="SSF53955">
    <property type="entry name" value="Lysozyme-like"/>
    <property type="match status" value="1"/>
</dbReference>
<dbReference type="InterPro" id="IPR052619">
    <property type="entry name" value="Phage_lysozyme-like"/>
</dbReference>
<evidence type="ECO:0000256" key="1">
    <source>
        <dbReference type="ARBA" id="ARBA00022529"/>
    </source>
</evidence>
<dbReference type="Gene3D" id="1.10.530.40">
    <property type="match status" value="1"/>
</dbReference>
<keyword evidence="2" id="KW-0081">Bacteriolytic enzyme</keyword>
<name>A0ABM8XCH4_9BURK</name>
<dbReference type="InterPro" id="IPR023346">
    <property type="entry name" value="Lysozyme-like_dom_sf"/>
</dbReference>
<keyword evidence="1" id="KW-0929">Antimicrobial</keyword>
<evidence type="ECO:0000256" key="2">
    <source>
        <dbReference type="ARBA" id="ARBA00022638"/>
    </source>
</evidence>
<protein>
    <recommendedName>
        <fullName evidence="5">Lysozyme</fullName>
    </recommendedName>
</protein>
<dbReference type="PANTHER" id="PTHR37406">
    <property type="entry name" value="T4-TYPE LYSOZYME 1-RELATED"/>
    <property type="match status" value="1"/>
</dbReference>
<gene>
    <name evidence="3" type="ORF">LMG32289_03910</name>
</gene>
<dbReference type="EMBL" id="CAJZAG010000007">
    <property type="protein sequence ID" value="CAG9177797.1"/>
    <property type="molecule type" value="Genomic_DNA"/>
</dbReference>
<evidence type="ECO:0008006" key="5">
    <source>
        <dbReference type="Google" id="ProtNLM"/>
    </source>
</evidence>
<keyword evidence="4" id="KW-1185">Reference proteome</keyword>
<accession>A0ABM8XCH4</accession>
<dbReference type="InterPro" id="IPR023347">
    <property type="entry name" value="Lysozyme_dom_sf"/>
</dbReference>
<dbReference type="Proteomes" id="UP000706525">
    <property type="component" value="Unassembled WGS sequence"/>
</dbReference>
<proteinExistence type="predicted"/>
<reference evidence="3 4" key="1">
    <citation type="submission" date="2021-08" db="EMBL/GenBank/DDBJ databases">
        <authorList>
            <person name="Peeters C."/>
        </authorList>
    </citation>
    <scope>NUCLEOTIDE SEQUENCE [LARGE SCALE GENOMIC DNA]</scope>
    <source>
        <strain evidence="3 4">LMG 32289</strain>
    </source>
</reference>
<organism evidence="3 4">
    <name type="scientific">Cupriavidus pampae</name>
    <dbReference type="NCBI Taxonomy" id="659251"/>
    <lineage>
        <taxon>Bacteria</taxon>
        <taxon>Pseudomonadati</taxon>
        <taxon>Pseudomonadota</taxon>
        <taxon>Betaproteobacteria</taxon>
        <taxon>Burkholderiales</taxon>
        <taxon>Burkholderiaceae</taxon>
        <taxon>Cupriavidus</taxon>
    </lineage>
</organism>
<sequence length="141" mass="15859">MPSYDAVKLKAELTTDEGRRERIYTDTVGKISGGIGRNLTDKGFRADEIDLMYRNDVAAAEAWLDRNLSWWRQLDAVRQRVMLNMAFNMEGKLLGFRKFLAAAKAGDYPTAYSEMLDSLWANQVGARAKRLAAMMATGEEA</sequence>
<comment type="caution">
    <text evidence="3">The sequence shown here is derived from an EMBL/GenBank/DDBJ whole genome shotgun (WGS) entry which is preliminary data.</text>
</comment>
<evidence type="ECO:0000313" key="4">
    <source>
        <dbReference type="Proteomes" id="UP000706525"/>
    </source>
</evidence>
<dbReference type="PANTHER" id="PTHR37406:SF1">
    <property type="entry name" value="T4-TYPE LYSOZYME 1-RELATED"/>
    <property type="match status" value="1"/>
</dbReference>
<evidence type="ECO:0000313" key="3">
    <source>
        <dbReference type="EMBL" id="CAG9177797.1"/>
    </source>
</evidence>
<dbReference type="RefSeq" id="WP_223991245.1">
    <property type="nucleotide sequence ID" value="NZ_CAJZAG010000007.1"/>
</dbReference>